<comment type="subcellular location">
    <subcellularLocation>
        <location evidence="2">Membrane</location>
    </subcellularLocation>
</comment>
<keyword evidence="9" id="KW-0472">Membrane</keyword>
<evidence type="ECO:0000256" key="9">
    <source>
        <dbReference type="ARBA" id="ARBA00023136"/>
    </source>
</evidence>
<evidence type="ECO:0000256" key="5">
    <source>
        <dbReference type="ARBA" id="ARBA00022723"/>
    </source>
</evidence>
<keyword evidence="11" id="KW-1185">Reference proteome</keyword>
<dbReference type="InterPro" id="IPR001128">
    <property type="entry name" value="Cyt_P450"/>
</dbReference>
<name>A0ABY9CAT4_VITVI</name>
<dbReference type="Proteomes" id="UP001227230">
    <property type="component" value="Chromosome 7"/>
</dbReference>
<dbReference type="PANTHER" id="PTHR47943">
    <property type="entry name" value="CYTOCHROME P450 93A3-LIKE"/>
    <property type="match status" value="1"/>
</dbReference>
<accession>A0ABY9CAT4</accession>
<comment type="cofactor">
    <cofactor evidence="1">
        <name>heme</name>
        <dbReference type="ChEBI" id="CHEBI:30413"/>
    </cofactor>
</comment>
<evidence type="ECO:0000313" key="11">
    <source>
        <dbReference type="Proteomes" id="UP001227230"/>
    </source>
</evidence>
<evidence type="ECO:0008006" key="12">
    <source>
        <dbReference type="Google" id="ProtNLM"/>
    </source>
</evidence>
<evidence type="ECO:0000256" key="1">
    <source>
        <dbReference type="ARBA" id="ARBA00001971"/>
    </source>
</evidence>
<dbReference type="PANTHER" id="PTHR47943:SF2">
    <property type="entry name" value="CYTOCHROME P450"/>
    <property type="match status" value="1"/>
</dbReference>
<dbReference type="Pfam" id="PF00067">
    <property type="entry name" value="p450"/>
    <property type="match status" value="2"/>
</dbReference>
<evidence type="ECO:0000256" key="2">
    <source>
        <dbReference type="ARBA" id="ARBA00004370"/>
    </source>
</evidence>
<evidence type="ECO:0000256" key="8">
    <source>
        <dbReference type="ARBA" id="ARBA00023033"/>
    </source>
</evidence>
<comment type="similarity">
    <text evidence="3">Belongs to the cytochrome P450 family.</text>
</comment>
<organism evidence="10 11">
    <name type="scientific">Vitis vinifera</name>
    <name type="common">Grape</name>
    <dbReference type="NCBI Taxonomy" id="29760"/>
    <lineage>
        <taxon>Eukaryota</taxon>
        <taxon>Viridiplantae</taxon>
        <taxon>Streptophyta</taxon>
        <taxon>Embryophyta</taxon>
        <taxon>Tracheophyta</taxon>
        <taxon>Spermatophyta</taxon>
        <taxon>Magnoliopsida</taxon>
        <taxon>eudicotyledons</taxon>
        <taxon>Gunneridae</taxon>
        <taxon>Pentapetalae</taxon>
        <taxon>rosids</taxon>
        <taxon>Vitales</taxon>
        <taxon>Vitaceae</taxon>
        <taxon>Viteae</taxon>
        <taxon>Vitis</taxon>
    </lineage>
</organism>
<evidence type="ECO:0000256" key="4">
    <source>
        <dbReference type="ARBA" id="ARBA00022617"/>
    </source>
</evidence>
<proteinExistence type="inferred from homology"/>
<keyword evidence="7" id="KW-0408">Iron</keyword>
<protein>
    <recommendedName>
        <fullName evidence="12">Cytochrome P450 CYP736A12</fullName>
    </recommendedName>
</protein>
<keyword evidence="8" id="KW-0503">Monooxygenase</keyword>
<keyword evidence="4" id="KW-0349">Heme</keyword>
<dbReference type="SUPFAM" id="SSF48264">
    <property type="entry name" value="Cytochrome P450"/>
    <property type="match status" value="2"/>
</dbReference>
<reference evidence="10 11" key="1">
    <citation type="journal article" date="2023" name="Hortic Res">
        <title>The complete reference genome for grapevine (Vitis vinifera L.) genetics and breeding.</title>
        <authorList>
            <person name="Shi X."/>
            <person name="Cao S."/>
            <person name="Wang X."/>
            <person name="Huang S."/>
            <person name="Wang Y."/>
            <person name="Liu Z."/>
            <person name="Liu W."/>
            <person name="Leng X."/>
            <person name="Peng Y."/>
            <person name="Wang N."/>
            <person name="Wang Y."/>
            <person name="Ma Z."/>
            <person name="Xu X."/>
            <person name="Zhang F."/>
            <person name="Xue H."/>
            <person name="Zhong H."/>
            <person name="Wang Y."/>
            <person name="Zhang K."/>
            <person name="Velt A."/>
            <person name="Avia K."/>
            <person name="Holtgrawe D."/>
            <person name="Grimplet J."/>
            <person name="Matus J.T."/>
            <person name="Ware D."/>
            <person name="Wu X."/>
            <person name="Wang H."/>
            <person name="Liu C."/>
            <person name="Fang Y."/>
            <person name="Rustenholz C."/>
            <person name="Cheng Z."/>
            <person name="Xiao H."/>
            <person name="Zhou Y."/>
        </authorList>
    </citation>
    <scope>NUCLEOTIDE SEQUENCE [LARGE SCALE GENOMIC DNA]</scope>
    <source>
        <strain evidence="11">cv. Pinot noir / PN40024</strain>
        <tissue evidence="10">Leaf</tissue>
    </source>
</reference>
<dbReference type="Gene3D" id="1.10.630.10">
    <property type="entry name" value="Cytochrome P450"/>
    <property type="match status" value="2"/>
</dbReference>
<sequence length="682" mass="76380">MAWIWTALALIAIVFLFNMMKNKHKRLPPGPRGIPILGNMHMLGSLPHRALQALSKKYGPIMYMRLGFVPAIVVSSPQAAEQFLKTHDLVFANRPPHECSRHMLYDGKGISFSGYGPYWRSMRKLCTLELLTSRKINSFKPMRREEVGLLIKSFEEAARAGAAVDVSAKVALLSADMSCRMVFGKKYMDKDLDERGFKAVIQEAMQLAATPNIGDYIPCLLGLDLQGLTRRIKATGKVFDDFFEKIIDEHIHKPKEEGQTKDLVDVMLDLMGSEETEYNIQRANIKAISLDMMAASMDTSATMIEGIAFYIETSSAMDWSWIALSLIALAYVVRALLNISKNKHKRLPPGPRGIPILGNLHMLGELPHQDLLRLAKKYGPIMYMRFALVPTIVVSSPQAAEQFLKTNDLVFAGRPPHEGSRIVSYDRKGISFTDYGPYWRNMRKLCTLGLLSNLRISSFQPLRREELDLLIKSLKEAALARTAVDLSAKISSLSADMSCRMIFGKKYMDKDIDERGFKAVIQEGMQLAGAPNIGDYIPFVAPLDLQGLARRMKAISKVFDAFFEKIIDDHIHEPKEEGQPKDLIDVMLGYMGSKENEFQIERSNIKALVLDMLAGSMDTSATAIEKTGGKMSEAEENCDRAFHMVKCTPEECTRLCAAYYPGGSHCRSKITCCCQGKEKTTK</sequence>
<evidence type="ECO:0000313" key="10">
    <source>
        <dbReference type="EMBL" id="WJZ92076.1"/>
    </source>
</evidence>
<dbReference type="PRINTS" id="PR00463">
    <property type="entry name" value="EP450I"/>
</dbReference>
<dbReference type="InterPro" id="IPR036396">
    <property type="entry name" value="Cyt_P450_sf"/>
</dbReference>
<keyword evidence="5" id="KW-0479">Metal-binding</keyword>
<dbReference type="InterPro" id="IPR002401">
    <property type="entry name" value="Cyt_P450_E_grp-I"/>
</dbReference>
<evidence type="ECO:0000256" key="7">
    <source>
        <dbReference type="ARBA" id="ARBA00023004"/>
    </source>
</evidence>
<gene>
    <name evidence="10" type="ORF">VitviT2T_011098</name>
</gene>
<evidence type="ECO:0000256" key="6">
    <source>
        <dbReference type="ARBA" id="ARBA00023002"/>
    </source>
</evidence>
<dbReference type="EMBL" id="CP126654">
    <property type="protein sequence ID" value="WJZ92076.1"/>
    <property type="molecule type" value="Genomic_DNA"/>
</dbReference>
<keyword evidence="6" id="KW-0560">Oxidoreductase</keyword>
<evidence type="ECO:0000256" key="3">
    <source>
        <dbReference type="ARBA" id="ARBA00010617"/>
    </source>
</evidence>